<evidence type="ECO:0000313" key="2">
    <source>
        <dbReference type="Proteomes" id="UP000815325"/>
    </source>
</evidence>
<sequence>MAAANEAAAAAAAADALTPSEDHMVSVAGGASSAGKASEDRAADAVQRYAATTNLSQLRRWAASVANMRSAAALVLQGFQEAAAAAAEELEPLTAPFDL</sequence>
<reference evidence="1" key="1">
    <citation type="submission" date="2017-08" db="EMBL/GenBank/DDBJ databases">
        <authorList>
            <person name="Polle J.E."/>
            <person name="Barry K."/>
            <person name="Cushman J."/>
            <person name="Schmutz J."/>
            <person name="Tran D."/>
            <person name="Hathwaick L.T."/>
            <person name="Yim W.C."/>
            <person name="Jenkins J."/>
            <person name="Mckie-Krisberg Z.M."/>
            <person name="Prochnik S."/>
            <person name="Lindquist E."/>
            <person name="Dockter R.B."/>
            <person name="Adam C."/>
            <person name="Molina H."/>
            <person name="Bunkerborg J."/>
            <person name="Jin E."/>
            <person name="Buchheim M."/>
            <person name="Magnuson J."/>
        </authorList>
    </citation>
    <scope>NUCLEOTIDE SEQUENCE</scope>
    <source>
        <strain evidence="1">CCAP 19/18</strain>
    </source>
</reference>
<name>A0ABQ7GVA4_DUNSA</name>
<keyword evidence="2" id="KW-1185">Reference proteome</keyword>
<proteinExistence type="predicted"/>
<accession>A0ABQ7GVA4</accession>
<protein>
    <submittedName>
        <fullName evidence="1">Uncharacterized protein</fullName>
    </submittedName>
</protein>
<gene>
    <name evidence="1" type="ORF">DUNSADRAFT_2598</name>
</gene>
<comment type="caution">
    <text evidence="1">The sequence shown here is derived from an EMBL/GenBank/DDBJ whole genome shotgun (WGS) entry which is preliminary data.</text>
</comment>
<evidence type="ECO:0000313" key="1">
    <source>
        <dbReference type="EMBL" id="KAF5838537.1"/>
    </source>
</evidence>
<dbReference type="Proteomes" id="UP000815325">
    <property type="component" value="Unassembled WGS sequence"/>
</dbReference>
<dbReference type="EMBL" id="MU069574">
    <property type="protein sequence ID" value="KAF5838537.1"/>
    <property type="molecule type" value="Genomic_DNA"/>
</dbReference>
<organism evidence="1 2">
    <name type="scientific">Dunaliella salina</name>
    <name type="common">Green alga</name>
    <name type="synonym">Protococcus salinus</name>
    <dbReference type="NCBI Taxonomy" id="3046"/>
    <lineage>
        <taxon>Eukaryota</taxon>
        <taxon>Viridiplantae</taxon>
        <taxon>Chlorophyta</taxon>
        <taxon>core chlorophytes</taxon>
        <taxon>Chlorophyceae</taxon>
        <taxon>CS clade</taxon>
        <taxon>Chlamydomonadales</taxon>
        <taxon>Dunaliellaceae</taxon>
        <taxon>Dunaliella</taxon>
    </lineage>
</organism>